<dbReference type="EMBL" id="CP042817">
    <property type="protein sequence ID" value="QEJ97343.1"/>
    <property type="molecule type" value="Genomic_DNA"/>
</dbReference>
<dbReference type="PANTHER" id="PTHR34265">
    <property type="entry name" value="TYPE III PANTOTHENATE KINASE"/>
    <property type="match status" value="1"/>
</dbReference>
<dbReference type="GO" id="GO:0005737">
    <property type="term" value="C:cytoplasm"/>
    <property type="evidence" value="ECO:0007669"/>
    <property type="project" value="UniProtKB-SubCell"/>
</dbReference>
<evidence type="ECO:0000256" key="9">
    <source>
        <dbReference type="ARBA" id="ARBA00022741"/>
    </source>
</evidence>
<comment type="function">
    <text evidence="16">Catalyzes the phosphorylation of pantothenate (Pan), the first step in CoA biosynthesis.</text>
</comment>
<keyword evidence="11 16" id="KW-0067">ATP-binding</keyword>
<reference evidence="17" key="1">
    <citation type="submission" date="2015-01" db="EMBL/GenBank/DDBJ databases">
        <authorList>
            <person name="Xiang T."/>
            <person name="Song Y."/>
            <person name="Huang L."/>
            <person name="Wang B."/>
            <person name="Wu P."/>
        </authorList>
    </citation>
    <scope>NUCLEOTIDE SEQUENCE [LARGE SCALE GENOMIC DNA]</scope>
    <source>
        <strain evidence="17">V1</strain>
    </source>
</reference>
<evidence type="ECO:0000313" key="17">
    <source>
        <dbReference type="EMBL" id="CEM60736.1"/>
    </source>
</evidence>
<comment type="pathway">
    <text evidence="4 16">Cofactor biosynthesis; coenzyme A biosynthesis; CoA from (R)-pantothenate: step 1/5.</text>
</comment>
<evidence type="ECO:0000256" key="6">
    <source>
        <dbReference type="ARBA" id="ARBA00012102"/>
    </source>
</evidence>
<feature type="binding site" evidence="16">
    <location>
        <begin position="6"/>
        <end position="13"/>
    </location>
    <ligand>
        <name>ATP</name>
        <dbReference type="ChEBI" id="CHEBI:30616"/>
    </ligand>
</feature>
<evidence type="ECO:0000256" key="12">
    <source>
        <dbReference type="ARBA" id="ARBA00022958"/>
    </source>
</evidence>
<feature type="binding site" evidence="16">
    <location>
        <position position="137"/>
    </location>
    <ligand>
        <name>K(+)</name>
        <dbReference type="ChEBI" id="CHEBI:29103"/>
    </ligand>
</feature>
<evidence type="ECO:0000256" key="8">
    <source>
        <dbReference type="ARBA" id="ARBA00022679"/>
    </source>
</evidence>
<dbReference type="Pfam" id="PF03309">
    <property type="entry name" value="Pan_kinase"/>
    <property type="match status" value="1"/>
</dbReference>
<evidence type="ECO:0000256" key="7">
    <source>
        <dbReference type="ARBA" id="ARBA00022490"/>
    </source>
</evidence>
<keyword evidence="7 16" id="KW-0963">Cytoplasm</keyword>
<evidence type="ECO:0000313" key="19">
    <source>
        <dbReference type="Proteomes" id="UP000042527"/>
    </source>
</evidence>
<dbReference type="OrthoDB" id="9804707at2"/>
<keyword evidence="9 16" id="KW-0547">Nucleotide-binding</keyword>
<gene>
    <name evidence="16 17" type="primary">coaX</name>
    <name evidence="18" type="ORF">FUT82_04610</name>
    <name evidence="17" type="ORF">TPHV1_100056</name>
</gene>
<evidence type="ECO:0000256" key="11">
    <source>
        <dbReference type="ARBA" id="ARBA00022840"/>
    </source>
</evidence>
<dbReference type="CDD" id="cd24015">
    <property type="entry name" value="ASKHA_NBD_PanK-III"/>
    <property type="match status" value="1"/>
</dbReference>
<dbReference type="InterPro" id="IPR004619">
    <property type="entry name" value="Type_III_PanK"/>
</dbReference>
<dbReference type="PANTHER" id="PTHR34265:SF1">
    <property type="entry name" value="TYPE III PANTOTHENATE KINASE"/>
    <property type="match status" value="1"/>
</dbReference>
<feature type="active site" description="Proton acceptor" evidence="16">
    <location>
        <position position="117"/>
    </location>
</feature>
<proteinExistence type="inferred from homology"/>
<dbReference type="GO" id="GO:0046872">
    <property type="term" value="F:metal ion binding"/>
    <property type="evidence" value="ECO:0007669"/>
    <property type="project" value="UniProtKB-KW"/>
</dbReference>
<dbReference type="GO" id="GO:0005524">
    <property type="term" value="F:ATP binding"/>
    <property type="evidence" value="ECO:0007669"/>
    <property type="project" value="UniProtKB-UniRule"/>
</dbReference>
<evidence type="ECO:0000256" key="13">
    <source>
        <dbReference type="ARBA" id="ARBA00022993"/>
    </source>
</evidence>
<keyword evidence="12 16" id="KW-0630">Potassium</keyword>
<evidence type="ECO:0000256" key="16">
    <source>
        <dbReference type="HAMAP-Rule" id="MF_01274"/>
    </source>
</evidence>
<dbReference type="InterPro" id="IPR043129">
    <property type="entry name" value="ATPase_NBD"/>
</dbReference>
<dbReference type="NCBIfam" id="TIGR00671">
    <property type="entry name" value="baf"/>
    <property type="match status" value="1"/>
</dbReference>
<comment type="similarity">
    <text evidence="14 16">Belongs to the type III pantothenate kinase family.</text>
</comment>
<keyword evidence="16" id="KW-0479">Metal-binding</keyword>
<dbReference type="Proteomes" id="UP000042527">
    <property type="component" value="Unassembled WGS sequence"/>
</dbReference>
<protein>
    <recommendedName>
        <fullName evidence="15 16">Type III pantothenate kinase</fullName>
        <ecNumber evidence="6 16">2.7.1.33</ecNumber>
    </recommendedName>
    <alternativeName>
        <fullName evidence="16">PanK-III</fullName>
    </alternativeName>
    <alternativeName>
        <fullName evidence="16">Pantothenic acid kinase</fullName>
    </alternativeName>
</protein>
<comment type="catalytic activity">
    <reaction evidence="1 16">
        <text>(R)-pantothenate + ATP = (R)-4'-phosphopantothenate + ADP + H(+)</text>
        <dbReference type="Rhea" id="RHEA:16373"/>
        <dbReference type="ChEBI" id="CHEBI:10986"/>
        <dbReference type="ChEBI" id="CHEBI:15378"/>
        <dbReference type="ChEBI" id="CHEBI:29032"/>
        <dbReference type="ChEBI" id="CHEBI:30616"/>
        <dbReference type="ChEBI" id="CHEBI:456216"/>
        <dbReference type="EC" id="2.7.1.33"/>
    </reaction>
</comment>
<evidence type="ECO:0000256" key="14">
    <source>
        <dbReference type="ARBA" id="ARBA00038036"/>
    </source>
</evidence>
<keyword evidence="10 16" id="KW-0418">Kinase</keyword>
<dbReference type="Gene3D" id="3.30.420.40">
    <property type="match status" value="2"/>
</dbReference>
<evidence type="ECO:0000313" key="20">
    <source>
        <dbReference type="Proteomes" id="UP000323594"/>
    </source>
</evidence>
<dbReference type="AlphaFoldDB" id="A0A0B7GVM8"/>
<comment type="cofactor">
    <cofactor evidence="16">
        <name>NH4(+)</name>
        <dbReference type="ChEBI" id="CHEBI:28938"/>
    </cofactor>
    <cofactor evidence="16">
        <name>K(+)</name>
        <dbReference type="ChEBI" id="CHEBI:29103"/>
    </cofactor>
    <text evidence="16">A monovalent cation. Ammonium or potassium.</text>
</comment>
<keyword evidence="19" id="KW-1185">Reference proteome</keyword>
<comment type="cofactor">
    <cofactor evidence="2">
        <name>K(+)</name>
        <dbReference type="ChEBI" id="CHEBI:29103"/>
    </cofactor>
</comment>
<comment type="subcellular location">
    <subcellularLocation>
        <location evidence="3 16">Cytoplasm</location>
    </subcellularLocation>
</comment>
<dbReference type="GO" id="GO:0015937">
    <property type="term" value="P:coenzyme A biosynthetic process"/>
    <property type="evidence" value="ECO:0007669"/>
    <property type="project" value="UniProtKB-UniRule"/>
</dbReference>
<name>A0A0B7GVM8_TREPH</name>
<dbReference type="GeneID" id="57752343"/>
<dbReference type="RefSeq" id="WP_024752217.1">
    <property type="nucleotide sequence ID" value="NZ_CDNC01000002.1"/>
</dbReference>
<comment type="caution">
    <text evidence="16">Lacks conserved residue(s) required for the propagation of feature annotation.</text>
</comment>
<dbReference type="HAMAP" id="MF_01274">
    <property type="entry name" value="Pantothen_kinase_3"/>
    <property type="match status" value="1"/>
</dbReference>
<evidence type="ECO:0000256" key="4">
    <source>
        <dbReference type="ARBA" id="ARBA00005225"/>
    </source>
</evidence>
<dbReference type="EMBL" id="CDNC01000002">
    <property type="protein sequence ID" value="CEM60736.1"/>
    <property type="molecule type" value="Genomic_DNA"/>
</dbReference>
<accession>A0A0B7GVM8</accession>
<reference evidence="19" key="2">
    <citation type="submission" date="2015-01" db="EMBL/GenBank/DDBJ databases">
        <authorList>
            <person name="Manzoor Shahid"/>
            <person name="Zubair Saima"/>
        </authorList>
    </citation>
    <scope>NUCLEOTIDE SEQUENCE [LARGE SCALE GENOMIC DNA]</scope>
    <source>
        <strain evidence="19">V1</strain>
    </source>
</reference>
<keyword evidence="8 16" id="KW-0808">Transferase</keyword>
<feature type="binding site" evidence="16">
    <location>
        <position position="192"/>
    </location>
    <ligand>
        <name>substrate</name>
    </ligand>
</feature>
<evidence type="ECO:0000256" key="3">
    <source>
        <dbReference type="ARBA" id="ARBA00004496"/>
    </source>
</evidence>
<organism evidence="17 19">
    <name type="scientific">Treponema phagedenis</name>
    <dbReference type="NCBI Taxonomy" id="162"/>
    <lineage>
        <taxon>Bacteria</taxon>
        <taxon>Pseudomonadati</taxon>
        <taxon>Spirochaetota</taxon>
        <taxon>Spirochaetia</taxon>
        <taxon>Spirochaetales</taxon>
        <taxon>Treponemataceae</taxon>
        <taxon>Treponema</taxon>
    </lineage>
</organism>
<evidence type="ECO:0000256" key="15">
    <source>
        <dbReference type="ARBA" id="ARBA00040883"/>
    </source>
</evidence>
<evidence type="ECO:0000256" key="5">
    <source>
        <dbReference type="ARBA" id="ARBA00011738"/>
    </source>
</evidence>
<dbReference type="SUPFAM" id="SSF53067">
    <property type="entry name" value="Actin-like ATPase domain"/>
    <property type="match status" value="2"/>
</dbReference>
<reference evidence="18 20" key="3">
    <citation type="submission" date="2019-08" db="EMBL/GenBank/DDBJ databases">
        <authorList>
            <person name="Kuhnert P."/>
        </authorList>
    </citation>
    <scope>NUCLEOTIDE SEQUENCE [LARGE SCALE GENOMIC DNA]</scope>
    <source>
        <strain evidence="18 20">B36.5</strain>
    </source>
</reference>
<evidence type="ECO:0000256" key="2">
    <source>
        <dbReference type="ARBA" id="ARBA00001958"/>
    </source>
</evidence>
<feature type="binding site" evidence="16">
    <location>
        <begin position="115"/>
        <end position="118"/>
    </location>
    <ligand>
        <name>substrate</name>
    </ligand>
</feature>
<keyword evidence="13 16" id="KW-0173">Coenzyme A biosynthesis</keyword>
<comment type="subunit">
    <text evidence="5 16">Homodimer.</text>
</comment>
<evidence type="ECO:0000313" key="18">
    <source>
        <dbReference type="EMBL" id="QEJ97343.1"/>
    </source>
</evidence>
<dbReference type="GO" id="GO:0004594">
    <property type="term" value="F:pantothenate kinase activity"/>
    <property type="evidence" value="ECO:0007669"/>
    <property type="project" value="UniProtKB-UniRule"/>
</dbReference>
<sequence>MHLVVDIGNSNIVIGLFEEERIENEPNCVKTWRLYTNILRTADEYTTIIRSLLRDDNIDISSVHFSLLSSVVPPLTLVFSQVLINLTGIKPAVLAHDVYDKLPIAIPETARYTIGTDIIANAVGAYTFYKKACIVIDFGTALTFTAVDSQGSIQGVAIAPGLQTAAKALVTQTAQLPSVPLEIPHSSLGKNTVHAIQSGIVLGYSSLVEGMIVRMKKELGTDCLVVATGGLSGVLENAENLFTKIDQKLTLKGLSYIAAILNEK</sequence>
<evidence type="ECO:0000256" key="1">
    <source>
        <dbReference type="ARBA" id="ARBA00001206"/>
    </source>
</evidence>
<dbReference type="EC" id="2.7.1.33" evidence="6 16"/>
<dbReference type="UniPathway" id="UPA00241">
    <property type="reaction ID" value="UER00352"/>
</dbReference>
<dbReference type="Proteomes" id="UP000323594">
    <property type="component" value="Chromosome"/>
</dbReference>
<feature type="binding site" evidence="16">
    <location>
        <position position="140"/>
    </location>
    <ligand>
        <name>ATP</name>
        <dbReference type="ChEBI" id="CHEBI:30616"/>
    </ligand>
</feature>
<evidence type="ECO:0000256" key="10">
    <source>
        <dbReference type="ARBA" id="ARBA00022777"/>
    </source>
</evidence>